<keyword evidence="2" id="KW-0812">Transmembrane</keyword>
<comment type="caution">
    <text evidence="3">The sequence shown here is derived from an EMBL/GenBank/DDBJ whole genome shotgun (WGS) entry which is preliminary data.</text>
</comment>
<accession>A0AAW0UCD4</accession>
<organism evidence="3 4">
    <name type="scientific">Scylla paramamosain</name>
    <name type="common">Mud crab</name>
    <dbReference type="NCBI Taxonomy" id="85552"/>
    <lineage>
        <taxon>Eukaryota</taxon>
        <taxon>Metazoa</taxon>
        <taxon>Ecdysozoa</taxon>
        <taxon>Arthropoda</taxon>
        <taxon>Crustacea</taxon>
        <taxon>Multicrustacea</taxon>
        <taxon>Malacostraca</taxon>
        <taxon>Eumalacostraca</taxon>
        <taxon>Eucarida</taxon>
        <taxon>Decapoda</taxon>
        <taxon>Pleocyemata</taxon>
        <taxon>Brachyura</taxon>
        <taxon>Eubrachyura</taxon>
        <taxon>Portunoidea</taxon>
        <taxon>Portunidae</taxon>
        <taxon>Portuninae</taxon>
        <taxon>Scylla</taxon>
    </lineage>
</organism>
<feature type="compositionally biased region" description="Basic and acidic residues" evidence="1">
    <location>
        <begin position="46"/>
        <end position="57"/>
    </location>
</feature>
<reference evidence="3 4" key="1">
    <citation type="submission" date="2023-03" db="EMBL/GenBank/DDBJ databases">
        <title>High-quality genome of Scylla paramamosain provides insights in environmental adaptation.</title>
        <authorList>
            <person name="Zhang L."/>
        </authorList>
    </citation>
    <scope>NUCLEOTIDE SEQUENCE [LARGE SCALE GENOMIC DNA]</scope>
    <source>
        <strain evidence="3">LZ_2023a</strain>
        <tissue evidence="3">Muscle</tissue>
    </source>
</reference>
<dbReference type="AlphaFoldDB" id="A0AAW0UCD4"/>
<evidence type="ECO:0000256" key="2">
    <source>
        <dbReference type="SAM" id="Phobius"/>
    </source>
</evidence>
<protein>
    <submittedName>
        <fullName evidence="3">Uncharacterized protein</fullName>
    </submittedName>
</protein>
<feature type="transmembrane region" description="Helical" evidence="2">
    <location>
        <begin position="178"/>
        <end position="204"/>
    </location>
</feature>
<gene>
    <name evidence="3" type="ORF">O3P69_005802</name>
</gene>
<keyword evidence="2" id="KW-0472">Membrane</keyword>
<sequence>MIVADNTVSVPATLPASLLTPDVNHKQPPESTCCEVGEKTSSLQQRTRDDGEARGTEEARVADLVTCGLDHLDTGIPQQASQLWPHIATTPPAHIATAPPAHIATTPPSRFTTRGQACVNARRHISSPHFFTALRLTFTVTETHLRNPGGPVDLQATTPASRDRPLNANRGARPLHSVAFLALFCVILDFMMQTILSVTIVAMVGRRGVSQQETEDACPLPDGQNTTEVMEVRRKAAKGKGDDSGSVACASYNDN</sequence>
<evidence type="ECO:0000256" key="1">
    <source>
        <dbReference type="SAM" id="MobiDB-lite"/>
    </source>
</evidence>
<evidence type="ECO:0000313" key="4">
    <source>
        <dbReference type="Proteomes" id="UP001487740"/>
    </source>
</evidence>
<keyword evidence="4" id="KW-1185">Reference proteome</keyword>
<feature type="compositionally biased region" description="Basic and acidic residues" evidence="1">
    <location>
        <begin position="234"/>
        <end position="243"/>
    </location>
</feature>
<evidence type="ECO:0000313" key="3">
    <source>
        <dbReference type="EMBL" id="KAK8395927.1"/>
    </source>
</evidence>
<feature type="region of interest" description="Disordered" evidence="1">
    <location>
        <begin position="20"/>
        <end position="57"/>
    </location>
</feature>
<proteinExistence type="predicted"/>
<dbReference type="Proteomes" id="UP001487740">
    <property type="component" value="Unassembled WGS sequence"/>
</dbReference>
<feature type="region of interest" description="Disordered" evidence="1">
    <location>
        <begin position="234"/>
        <end position="255"/>
    </location>
</feature>
<dbReference type="EMBL" id="JARAKH010000017">
    <property type="protein sequence ID" value="KAK8395927.1"/>
    <property type="molecule type" value="Genomic_DNA"/>
</dbReference>
<keyword evidence="2" id="KW-1133">Transmembrane helix</keyword>
<name>A0AAW0UCD4_SCYPA</name>